<reference evidence="17" key="4">
    <citation type="journal article" date="2018" name="Nat. Plants">
        <title>Whole-genome landscape of Medicago truncatula symbiotic genes.</title>
        <authorList>
            <person name="Pecrix Y."/>
            <person name="Gamas P."/>
            <person name="Carrere S."/>
        </authorList>
    </citation>
    <scope>NUCLEOTIDE SEQUENCE</scope>
    <source>
        <tissue evidence="17">Leaves</tissue>
    </source>
</reference>
<dbReference type="Pfam" id="PF00072">
    <property type="entry name" value="Response_reg"/>
    <property type="match status" value="1"/>
</dbReference>
<reference evidence="16 19" key="1">
    <citation type="journal article" date="2011" name="Nature">
        <title>The Medicago genome provides insight into the evolution of rhizobial symbioses.</title>
        <authorList>
            <person name="Young N.D."/>
            <person name="Debelle F."/>
            <person name="Oldroyd G.E."/>
            <person name="Geurts R."/>
            <person name="Cannon S.B."/>
            <person name="Udvardi M.K."/>
            <person name="Benedito V.A."/>
            <person name="Mayer K.F."/>
            <person name="Gouzy J."/>
            <person name="Schoof H."/>
            <person name="Van de Peer Y."/>
            <person name="Proost S."/>
            <person name="Cook D.R."/>
            <person name="Meyers B.C."/>
            <person name="Spannagl M."/>
            <person name="Cheung F."/>
            <person name="De Mita S."/>
            <person name="Krishnakumar V."/>
            <person name="Gundlach H."/>
            <person name="Zhou S."/>
            <person name="Mudge J."/>
            <person name="Bharti A.K."/>
            <person name="Murray J.D."/>
            <person name="Naoumkina M.A."/>
            <person name="Rosen B."/>
            <person name="Silverstein K.A."/>
            <person name="Tang H."/>
            <person name="Rombauts S."/>
            <person name="Zhao P.X."/>
            <person name="Zhou P."/>
            <person name="Barbe V."/>
            <person name="Bardou P."/>
            <person name="Bechner M."/>
            <person name="Bellec A."/>
            <person name="Berger A."/>
            <person name="Berges H."/>
            <person name="Bidwell S."/>
            <person name="Bisseling T."/>
            <person name="Choisne N."/>
            <person name="Couloux A."/>
            <person name="Denny R."/>
            <person name="Deshpande S."/>
            <person name="Dai X."/>
            <person name="Doyle J.J."/>
            <person name="Dudez A.M."/>
            <person name="Farmer A.D."/>
            <person name="Fouteau S."/>
            <person name="Franken C."/>
            <person name="Gibelin C."/>
            <person name="Gish J."/>
            <person name="Goldstein S."/>
            <person name="Gonzalez A.J."/>
            <person name="Green P.J."/>
            <person name="Hallab A."/>
            <person name="Hartog M."/>
            <person name="Hua A."/>
            <person name="Humphray S.J."/>
            <person name="Jeong D.H."/>
            <person name="Jing Y."/>
            <person name="Jocker A."/>
            <person name="Kenton S.M."/>
            <person name="Kim D.J."/>
            <person name="Klee K."/>
            <person name="Lai H."/>
            <person name="Lang C."/>
            <person name="Lin S."/>
            <person name="Macmil S.L."/>
            <person name="Magdelenat G."/>
            <person name="Matthews L."/>
            <person name="McCorrison J."/>
            <person name="Monaghan E.L."/>
            <person name="Mun J.H."/>
            <person name="Najar F.Z."/>
            <person name="Nicholson C."/>
            <person name="Noirot C."/>
            <person name="O'Bleness M."/>
            <person name="Paule C.R."/>
            <person name="Poulain J."/>
            <person name="Prion F."/>
            <person name="Qin B."/>
            <person name="Qu C."/>
            <person name="Retzel E.F."/>
            <person name="Riddle C."/>
            <person name="Sallet E."/>
            <person name="Samain S."/>
            <person name="Samson N."/>
            <person name="Sanders I."/>
            <person name="Saurat O."/>
            <person name="Scarpelli C."/>
            <person name="Schiex T."/>
            <person name="Segurens B."/>
            <person name="Severin A.J."/>
            <person name="Sherrier D.J."/>
            <person name="Shi R."/>
            <person name="Sims S."/>
            <person name="Singer S.R."/>
            <person name="Sinharoy S."/>
            <person name="Sterck L."/>
            <person name="Viollet A."/>
            <person name="Wang B.B."/>
            <person name="Wang K."/>
            <person name="Wang M."/>
            <person name="Wang X."/>
            <person name="Warfsmann J."/>
            <person name="Weissenbach J."/>
            <person name="White D.D."/>
            <person name="White J.D."/>
            <person name="Wiley G.B."/>
            <person name="Wincker P."/>
            <person name="Xing Y."/>
            <person name="Yang L."/>
            <person name="Yao Z."/>
            <person name="Ying F."/>
            <person name="Zhai J."/>
            <person name="Zhou L."/>
            <person name="Zuber A."/>
            <person name="Denarie J."/>
            <person name="Dixon R.A."/>
            <person name="May G.D."/>
            <person name="Schwartz D.C."/>
            <person name="Rogers J."/>
            <person name="Quetier F."/>
            <person name="Town C.D."/>
            <person name="Roe B.A."/>
        </authorList>
    </citation>
    <scope>NUCLEOTIDE SEQUENCE [LARGE SCALE GENOMIC DNA]</scope>
    <source>
        <strain evidence="16">A17</strain>
        <strain evidence="18 19">cv. Jemalong A17</strain>
    </source>
</reference>
<keyword evidence="9 11" id="KW-0804">Transcription</keyword>
<evidence type="ECO:0000313" key="18">
    <source>
        <dbReference type="EnsemblPlants" id="KEH39870"/>
    </source>
</evidence>
<dbReference type="GO" id="GO:0003700">
    <property type="term" value="F:DNA-binding transcription factor activity"/>
    <property type="evidence" value="ECO:0007669"/>
    <property type="project" value="UniProtKB-UniRule"/>
</dbReference>
<dbReference type="InterPro" id="IPR017930">
    <property type="entry name" value="Myb_dom"/>
</dbReference>
<dbReference type="InterPro" id="IPR006447">
    <property type="entry name" value="Myb_dom_plants"/>
</dbReference>
<dbReference type="PANTHER" id="PTHR43874">
    <property type="entry name" value="TWO-COMPONENT RESPONSE REGULATOR"/>
    <property type="match status" value="1"/>
</dbReference>
<evidence type="ECO:0000313" key="19">
    <source>
        <dbReference type="Proteomes" id="UP000002051"/>
    </source>
</evidence>
<dbReference type="GO" id="GO:0009736">
    <property type="term" value="P:cytokinin-activated signaling pathway"/>
    <property type="evidence" value="ECO:0007669"/>
    <property type="project" value="UniProtKB-KW"/>
</dbReference>
<evidence type="ECO:0000256" key="6">
    <source>
        <dbReference type="ARBA" id="ARBA00023015"/>
    </source>
</evidence>
<dbReference type="PROSITE" id="PS50110">
    <property type="entry name" value="RESPONSE_REGULATORY"/>
    <property type="match status" value="1"/>
</dbReference>
<dbReference type="Proteomes" id="UP000002051">
    <property type="component" value="Unassembled WGS sequence"/>
</dbReference>
<comment type="similarity">
    <text evidence="2">Belongs to the ARR family. Type-B subfamily.</text>
</comment>
<evidence type="ECO:0000256" key="7">
    <source>
        <dbReference type="ARBA" id="ARBA00023125"/>
    </source>
</evidence>
<dbReference type="AlphaFoldDB" id="A0A072VP36"/>
<dbReference type="InterPro" id="IPR045279">
    <property type="entry name" value="ARR-like"/>
</dbReference>
<dbReference type="EnsemblPlants" id="KEH39870">
    <property type="protein sequence ID" value="KEH39870"/>
    <property type="gene ID" value="MTR_1g013170"/>
</dbReference>
<dbReference type="InterPro" id="IPR011006">
    <property type="entry name" value="CheY-like_superfamily"/>
</dbReference>
<accession>A0A072VP36</accession>
<comment type="subcellular location">
    <subcellularLocation>
        <location evidence="1 11">Nucleus</location>
    </subcellularLocation>
</comment>
<evidence type="ECO:0000256" key="1">
    <source>
        <dbReference type="ARBA" id="ARBA00004123"/>
    </source>
</evidence>
<dbReference type="NCBIfam" id="TIGR01557">
    <property type="entry name" value="myb_SHAQKYF"/>
    <property type="match status" value="1"/>
</dbReference>
<dbReference type="PIRSF" id="PIRSF036392">
    <property type="entry name" value="RR_ARR_type-B"/>
    <property type="match status" value="1"/>
</dbReference>
<dbReference type="InterPro" id="IPR001005">
    <property type="entry name" value="SANT/Myb"/>
</dbReference>
<dbReference type="InterPro" id="IPR017053">
    <property type="entry name" value="Response_reg_B-typ_pln"/>
</dbReference>
<dbReference type="EMBL" id="PSQE01000001">
    <property type="protein sequence ID" value="RHN76984.1"/>
    <property type="molecule type" value="Genomic_DNA"/>
</dbReference>
<feature type="region of interest" description="Disordered" evidence="13">
    <location>
        <begin position="128"/>
        <end position="194"/>
    </location>
</feature>
<feature type="domain" description="Response regulatory" evidence="14">
    <location>
        <begin position="10"/>
        <end position="125"/>
    </location>
</feature>
<keyword evidence="10 11" id="KW-0539">Nucleus</keyword>
<organism evidence="16 19">
    <name type="scientific">Medicago truncatula</name>
    <name type="common">Barrel medic</name>
    <name type="synonym">Medicago tribuloides</name>
    <dbReference type="NCBI Taxonomy" id="3880"/>
    <lineage>
        <taxon>Eukaryota</taxon>
        <taxon>Viridiplantae</taxon>
        <taxon>Streptophyta</taxon>
        <taxon>Embryophyta</taxon>
        <taxon>Tracheophyta</taxon>
        <taxon>Spermatophyta</taxon>
        <taxon>Magnoliopsida</taxon>
        <taxon>eudicotyledons</taxon>
        <taxon>Gunneridae</taxon>
        <taxon>Pentapetalae</taxon>
        <taxon>rosids</taxon>
        <taxon>fabids</taxon>
        <taxon>Fabales</taxon>
        <taxon>Fabaceae</taxon>
        <taxon>Papilionoideae</taxon>
        <taxon>50 kb inversion clade</taxon>
        <taxon>NPAAA clade</taxon>
        <taxon>Hologalegina</taxon>
        <taxon>IRL clade</taxon>
        <taxon>Trifolieae</taxon>
        <taxon>Medicago</taxon>
    </lineage>
</organism>
<keyword evidence="3" id="KW-0597">Phosphoprotein</keyword>
<name>A0A072VP36_MEDTR</name>
<evidence type="ECO:0000256" key="8">
    <source>
        <dbReference type="ARBA" id="ARBA00023159"/>
    </source>
</evidence>
<comment type="function">
    <text evidence="11">Transcriptional activator that binds specific DNA sequence.</text>
</comment>
<dbReference type="SUPFAM" id="SSF46689">
    <property type="entry name" value="Homeodomain-like"/>
    <property type="match status" value="1"/>
</dbReference>
<evidence type="ECO:0000256" key="13">
    <source>
        <dbReference type="SAM" id="MobiDB-lite"/>
    </source>
</evidence>
<dbReference type="STRING" id="3880.A0A072VP36"/>
<dbReference type="Gene3D" id="1.10.10.60">
    <property type="entry name" value="Homeodomain-like"/>
    <property type="match status" value="1"/>
</dbReference>
<keyword evidence="6 11" id="KW-0805">Transcription regulation</keyword>
<keyword evidence="8 11" id="KW-0010">Activator</keyword>
<dbReference type="GO" id="GO:0005634">
    <property type="term" value="C:nucleus"/>
    <property type="evidence" value="ECO:0007669"/>
    <property type="project" value="UniProtKB-SubCell"/>
</dbReference>
<evidence type="ECO:0000256" key="5">
    <source>
        <dbReference type="ARBA" id="ARBA00023012"/>
    </source>
</evidence>
<reference evidence="18" key="3">
    <citation type="submission" date="2015-04" db="UniProtKB">
        <authorList>
            <consortium name="EnsemblPlants"/>
        </authorList>
    </citation>
    <scope>IDENTIFICATION</scope>
    <source>
        <strain evidence="18">cv. Jemalong A17</strain>
    </source>
</reference>
<evidence type="ECO:0000256" key="12">
    <source>
        <dbReference type="PROSITE-ProRule" id="PRU00169"/>
    </source>
</evidence>
<evidence type="ECO:0000259" key="15">
    <source>
        <dbReference type="PROSITE" id="PS51294"/>
    </source>
</evidence>
<keyword evidence="5 11" id="KW-0902">Two-component regulatory system</keyword>
<sequence length="497" mass="55771">MNDQFPIGMRVLAVDDDRTCLKILEKLLQRCQYHVTTAQNAITALNLLRENKSNFDLVISNVHMPDMDGFKLLELVGLEMDLPVIMFSANDDPKMVMKGIEHGACDYLLKPVRLKEVQIIWQHVIRKKKTSKRSNHDAPNSDSGNGKDSAGTGNSDKNERASRKRKDKNEDDSEEENEDDYDNDDQTAQKKPRTVWSADLHRKFVVAVNQLGVDKAVPKKILELMNVENLTREKVASHLQKYRLYLKRISCAEDKQDHMAAALASSSDASYLRSGVGGHLHTLNGSTQFHNHYNPFRSFPSGGGMISSFNTPNNVNMHGLPSSGTLQPIQTHNLNNSTDDQLKFQSALTRGNPNDVQRDISISPIQNMTNNLPNFSFTNNPLMLEGNPQEKQIGEGYKNLASQNSQYFSLLENRRCNRIWSSTMQLPGTSSYLPRESFNHAAMPHLSFQGWDNNNNHDGSHHSSNVIGNSIGSSMIPGMNVVEQEGNLDYNYGDSVQ</sequence>
<evidence type="ECO:0000256" key="11">
    <source>
        <dbReference type="PIRNR" id="PIRNR036392"/>
    </source>
</evidence>
<reference evidence="16 19" key="2">
    <citation type="journal article" date="2014" name="BMC Genomics">
        <title>An improved genome release (version Mt4.0) for the model legume Medicago truncatula.</title>
        <authorList>
            <person name="Tang H."/>
            <person name="Krishnakumar V."/>
            <person name="Bidwell S."/>
            <person name="Rosen B."/>
            <person name="Chan A."/>
            <person name="Zhou S."/>
            <person name="Gentzbittel L."/>
            <person name="Childs K.L."/>
            <person name="Yandell M."/>
            <person name="Gundlach H."/>
            <person name="Mayer K.F."/>
            <person name="Schwartz D.C."/>
            <person name="Town C.D."/>
        </authorList>
    </citation>
    <scope>GENOME REANNOTATION</scope>
    <source>
        <strain evidence="16">A17</strain>
        <strain evidence="18 19">cv. Jemalong A17</strain>
    </source>
</reference>
<dbReference type="InterPro" id="IPR009057">
    <property type="entry name" value="Homeodomain-like_sf"/>
</dbReference>
<dbReference type="SUPFAM" id="SSF52172">
    <property type="entry name" value="CheY-like"/>
    <property type="match status" value="1"/>
</dbReference>
<dbReference type="CDD" id="cd17584">
    <property type="entry name" value="REC_typeB_ARR-like"/>
    <property type="match status" value="1"/>
</dbReference>
<dbReference type="Pfam" id="PF00249">
    <property type="entry name" value="Myb_DNA-binding"/>
    <property type="match status" value="1"/>
</dbReference>
<dbReference type="Gene3D" id="3.40.50.2300">
    <property type="match status" value="1"/>
</dbReference>
<dbReference type="FunFam" id="1.10.10.60:FF:000007">
    <property type="entry name" value="Two-component response regulator"/>
    <property type="match status" value="1"/>
</dbReference>
<dbReference type="SMR" id="A0A072VP36"/>
<evidence type="ECO:0000256" key="10">
    <source>
        <dbReference type="ARBA" id="ARBA00023242"/>
    </source>
</evidence>
<evidence type="ECO:0000256" key="4">
    <source>
        <dbReference type="ARBA" id="ARBA00022864"/>
    </source>
</evidence>
<protein>
    <recommendedName>
        <fullName evidence="11">Two-component response regulator</fullName>
    </recommendedName>
</protein>
<evidence type="ECO:0000313" key="17">
    <source>
        <dbReference type="EMBL" id="RHN76984.1"/>
    </source>
</evidence>
<dbReference type="PANTHER" id="PTHR43874:SF210">
    <property type="entry name" value="TWO-COMPONENT RESPONSE REGULATOR"/>
    <property type="match status" value="1"/>
</dbReference>
<dbReference type="HOGENOM" id="CLU_025829_0_0_1"/>
<keyword evidence="19" id="KW-1185">Reference proteome</keyword>
<dbReference type="InterPro" id="IPR001789">
    <property type="entry name" value="Sig_transdc_resp-reg_receiver"/>
</dbReference>
<dbReference type="GO" id="GO:0003677">
    <property type="term" value="F:DNA binding"/>
    <property type="evidence" value="ECO:0007669"/>
    <property type="project" value="UniProtKB-KW"/>
</dbReference>
<feature type="domain" description="HTH myb-type" evidence="15">
    <location>
        <begin position="188"/>
        <end position="247"/>
    </location>
</feature>
<feature type="compositionally biased region" description="Acidic residues" evidence="13">
    <location>
        <begin position="170"/>
        <end position="185"/>
    </location>
</feature>
<feature type="compositionally biased region" description="Polar residues" evidence="13">
    <location>
        <begin position="137"/>
        <end position="155"/>
    </location>
</feature>
<evidence type="ECO:0000256" key="9">
    <source>
        <dbReference type="ARBA" id="ARBA00023163"/>
    </source>
</evidence>
<keyword evidence="4" id="KW-0932">Cytokinin signaling pathway</keyword>
<evidence type="ECO:0000313" key="16">
    <source>
        <dbReference type="EMBL" id="KEH39870.1"/>
    </source>
</evidence>
<dbReference type="PROSITE" id="PS51294">
    <property type="entry name" value="HTH_MYB"/>
    <property type="match status" value="1"/>
</dbReference>
<evidence type="ECO:0000256" key="2">
    <source>
        <dbReference type="ARBA" id="ARBA00006015"/>
    </source>
</evidence>
<dbReference type="GO" id="GO:0000160">
    <property type="term" value="P:phosphorelay signal transduction system"/>
    <property type="evidence" value="ECO:0007669"/>
    <property type="project" value="UniProtKB-KW"/>
</dbReference>
<keyword evidence="7 11" id="KW-0238">DNA-binding</keyword>
<dbReference type="EMBL" id="CM001217">
    <property type="protein sequence ID" value="KEH39870.1"/>
    <property type="molecule type" value="Genomic_DNA"/>
</dbReference>
<evidence type="ECO:0000259" key="14">
    <source>
        <dbReference type="PROSITE" id="PS50110"/>
    </source>
</evidence>
<evidence type="ECO:0000256" key="3">
    <source>
        <dbReference type="ARBA" id="ARBA00022553"/>
    </source>
</evidence>
<proteinExistence type="inferred from homology"/>
<comment type="caution">
    <text evidence="12">Lacks conserved residue(s) required for the propagation of feature annotation.</text>
</comment>
<dbReference type="SMART" id="SM00448">
    <property type="entry name" value="REC"/>
    <property type="match status" value="1"/>
</dbReference>
<gene>
    <name evidence="16" type="ordered locus">MTR_1g013170</name>
    <name evidence="17" type="ORF">MtrunA17_Chr1g0149841</name>
</gene>
<dbReference type="Proteomes" id="UP000265566">
    <property type="component" value="Chromosome 1"/>
</dbReference>
<dbReference type="Gramene" id="rna385">
    <property type="protein sequence ID" value="RHN76984.1"/>
    <property type="gene ID" value="gene385"/>
</dbReference>